<evidence type="ECO:0000256" key="7">
    <source>
        <dbReference type="RuleBase" id="RU000304"/>
    </source>
</evidence>
<dbReference type="FunFam" id="1.10.510.10:FF:000040">
    <property type="entry name" value="Mitogen-activated protein kinase"/>
    <property type="match status" value="1"/>
</dbReference>
<feature type="domain" description="Protein kinase" evidence="10">
    <location>
        <begin position="18"/>
        <end position="311"/>
    </location>
</feature>
<comment type="catalytic activity">
    <reaction evidence="8">
        <text>L-threonyl-[protein] + ATP = O-phospho-L-threonyl-[protein] + ADP + H(+)</text>
        <dbReference type="Rhea" id="RHEA:46608"/>
        <dbReference type="Rhea" id="RHEA-COMP:11060"/>
        <dbReference type="Rhea" id="RHEA-COMP:11605"/>
        <dbReference type="ChEBI" id="CHEBI:15378"/>
        <dbReference type="ChEBI" id="CHEBI:30013"/>
        <dbReference type="ChEBI" id="CHEBI:30616"/>
        <dbReference type="ChEBI" id="CHEBI:61977"/>
        <dbReference type="ChEBI" id="CHEBI:456216"/>
        <dbReference type="EC" id="2.7.11.24"/>
    </reaction>
</comment>
<dbReference type="PANTHER" id="PTHR24055">
    <property type="entry name" value="MITOGEN-ACTIVATED PROTEIN KINASE"/>
    <property type="match status" value="1"/>
</dbReference>
<keyword evidence="8" id="KW-0460">Magnesium</keyword>
<dbReference type="SMART" id="SM00220">
    <property type="entry name" value="S_TKc"/>
    <property type="match status" value="1"/>
</dbReference>
<dbReference type="GO" id="GO:0005524">
    <property type="term" value="F:ATP binding"/>
    <property type="evidence" value="ECO:0007669"/>
    <property type="project" value="UniProtKB-UniRule"/>
</dbReference>
<dbReference type="GO" id="GO:0004707">
    <property type="term" value="F:MAP kinase activity"/>
    <property type="evidence" value="ECO:0007669"/>
    <property type="project" value="UniProtKB-EC"/>
</dbReference>
<keyword evidence="1 7" id="KW-0723">Serine/threonine-protein kinase</keyword>
<feature type="compositionally biased region" description="Basic and acidic residues" evidence="9">
    <location>
        <begin position="353"/>
        <end position="366"/>
    </location>
</feature>
<dbReference type="PROSITE" id="PS01351">
    <property type="entry name" value="MAPK"/>
    <property type="match status" value="1"/>
</dbReference>
<evidence type="ECO:0000256" key="5">
    <source>
        <dbReference type="ARBA" id="ARBA00022840"/>
    </source>
</evidence>
<evidence type="ECO:0000256" key="3">
    <source>
        <dbReference type="ARBA" id="ARBA00022741"/>
    </source>
</evidence>
<dbReference type="InterPro" id="IPR011009">
    <property type="entry name" value="Kinase-like_dom_sf"/>
</dbReference>
<evidence type="ECO:0000256" key="9">
    <source>
        <dbReference type="SAM" id="MobiDB-lite"/>
    </source>
</evidence>
<dbReference type="EC" id="2.7.11.24" evidence="8"/>
<reference evidence="11" key="1">
    <citation type="submission" date="2021-01" db="EMBL/GenBank/DDBJ databases">
        <authorList>
            <person name="Corre E."/>
            <person name="Pelletier E."/>
            <person name="Niang G."/>
            <person name="Scheremetjew M."/>
            <person name="Finn R."/>
            <person name="Kale V."/>
            <person name="Holt S."/>
            <person name="Cochrane G."/>
            <person name="Meng A."/>
            <person name="Brown T."/>
            <person name="Cohen L."/>
        </authorList>
    </citation>
    <scope>NUCLEOTIDE SEQUENCE</scope>
    <source>
        <strain evidence="11">NIES-2562</strain>
    </source>
</reference>
<dbReference type="EMBL" id="HBIB01006337">
    <property type="protein sequence ID" value="CAE0241761.1"/>
    <property type="molecule type" value="Transcribed_RNA"/>
</dbReference>
<dbReference type="InterPro" id="IPR017441">
    <property type="entry name" value="Protein_kinase_ATP_BS"/>
</dbReference>
<comment type="cofactor">
    <cofactor evidence="8">
        <name>Mg(2+)</name>
        <dbReference type="ChEBI" id="CHEBI:18420"/>
    </cofactor>
</comment>
<dbReference type="InterPro" id="IPR008271">
    <property type="entry name" value="Ser/Thr_kinase_AS"/>
</dbReference>
<dbReference type="Gene3D" id="3.30.200.20">
    <property type="entry name" value="Phosphorylase Kinase, domain 1"/>
    <property type="match status" value="1"/>
</dbReference>
<dbReference type="InterPro" id="IPR050117">
    <property type="entry name" value="MAPK"/>
</dbReference>
<keyword evidence="2 8" id="KW-0808">Transferase</keyword>
<organism evidence="11">
    <name type="scientific">Palpitomonas bilix</name>
    <dbReference type="NCBI Taxonomy" id="652834"/>
    <lineage>
        <taxon>Eukaryota</taxon>
        <taxon>Eukaryota incertae sedis</taxon>
    </lineage>
</organism>
<evidence type="ECO:0000256" key="2">
    <source>
        <dbReference type="ARBA" id="ARBA00022679"/>
    </source>
</evidence>
<evidence type="ECO:0000256" key="1">
    <source>
        <dbReference type="ARBA" id="ARBA00022527"/>
    </source>
</evidence>
<dbReference type="PROSITE" id="PS50011">
    <property type="entry name" value="PROTEIN_KINASE_DOM"/>
    <property type="match status" value="1"/>
</dbReference>
<evidence type="ECO:0000256" key="8">
    <source>
        <dbReference type="RuleBase" id="RU361165"/>
    </source>
</evidence>
<evidence type="ECO:0000313" key="11">
    <source>
        <dbReference type="EMBL" id="CAE0241761.1"/>
    </source>
</evidence>
<dbReference type="InterPro" id="IPR003527">
    <property type="entry name" value="MAP_kinase_CS"/>
</dbReference>
<keyword evidence="3 6" id="KW-0547">Nucleotide-binding</keyword>
<dbReference type="Gene3D" id="1.10.510.10">
    <property type="entry name" value="Transferase(Phosphotransferase) domain 1"/>
    <property type="match status" value="1"/>
</dbReference>
<proteinExistence type="inferred from homology"/>
<accession>A0A7S3CZB6</accession>
<gene>
    <name evidence="11" type="ORF">PBIL07802_LOCUS3923</name>
</gene>
<dbReference type="SUPFAM" id="SSF56112">
    <property type="entry name" value="Protein kinase-like (PK-like)"/>
    <property type="match status" value="1"/>
</dbReference>
<keyword evidence="5 6" id="KW-0067">ATP-binding</keyword>
<evidence type="ECO:0000259" key="10">
    <source>
        <dbReference type="PROSITE" id="PS50011"/>
    </source>
</evidence>
<dbReference type="InterPro" id="IPR000719">
    <property type="entry name" value="Prot_kinase_dom"/>
</dbReference>
<protein>
    <recommendedName>
        <fullName evidence="8">Mitogen-activated protein kinase</fullName>
        <ecNumber evidence="8">2.7.11.24</ecNumber>
    </recommendedName>
</protein>
<name>A0A7S3CZB6_9EUKA</name>
<comment type="similarity">
    <text evidence="8">Belongs to the protein kinase superfamily. Ser/Thr protein kinase family. MAP kinase subfamily.</text>
</comment>
<comment type="activity regulation">
    <text evidence="8">Activated by threonine and tyrosine phosphorylation.</text>
</comment>
<dbReference type="PROSITE" id="PS00108">
    <property type="entry name" value="PROTEIN_KINASE_ST"/>
    <property type="match status" value="1"/>
</dbReference>
<sequence length="381" mass="43715">MTFKVQQELFEVGGRYEKISDKFLGQGAYGVVVAARDKELGIDVALKKVKKAFDNKDDAKRILRELCLLRRLSHENVVPIFDIIMPDDYKTCNDIYISTKLMDLDVHRVIHSSQPLLDSHCKFFMYQLFKALQYIHACRVIHRDLKPGNLLVNQNCDLKVCDFGLARVIPSDGKSLESTSQPMTKYVVTRWYRAPELLWNPQYSTSIDIWAAGCIFGELLKRKTLFPGNNYKHQLSVIFSILGSPSDEDIAAVPDEAAQRYLQNMKTESGCCVDTEFPSASEDAKDLLSKLLKFKPEDRISASEALKHPYLRQYYCDEDDVFTVDEIELSFEEEELSIERIRDLMHLEMEGIKKESVNKRKRKEADGDGSTQKKQATESDK</sequence>
<keyword evidence="4 8" id="KW-0418">Kinase</keyword>
<dbReference type="Pfam" id="PF00069">
    <property type="entry name" value="Pkinase"/>
    <property type="match status" value="1"/>
</dbReference>
<feature type="region of interest" description="Disordered" evidence="9">
    <location>
        <begin position="353"/>
        <end position="381"/>
    </location>
</feature>
<dbReference type="PROSITE" id="PS00107">
    <property type="entry name" value="PROTEIN_KINASE_ATP"/>
    <property type="match status" value="1"/>
</dbReference>
<evidence type="ECO:0000256" key="6">
    <source>
        <dbReference type="PROSITE-ProRule" id="PRU10141"/>
    </source>
</evidence>
<feature type="binding site" evidence="6">
    <location>
        <position position="47"/>
    </location>
    <ligand>
        <name>ATP</name>
        <dbReference type="ChEBI" id="CHEBI:30616"/>
    </ligand>
</feature>
<dbReference type="FunFam" id="3.30.200.20:FF:000046">
    <property type="entry name" value="Mitogen-activated protein kinase"/>
    <property type="match status" value="1"/>
</dbReference>
<dbReference type="AlphaFoldDB" id="A0A7S3CZB6"/>
<dbReference type="CDD" id="cd07834">
    <property type="entry name" value="STKc_MAPK"/>
    <property type="match status" value="1"/>
</dbReference>
<evidence type="ECO:0000256" key="4">
    <source>
        <dbReference type="ARBA" id="ARBA00022777"/>
    </source>
</evidence>